<evidence type="ECO:0000256" key="3">
    <source>
        <dbReference type="HAMAP-Rule" id="MF_02071"/>
    </source>
</evidence>
<dbReference type="InterPro" id="IPR034718">
    <property type="entry name" value="RlpA"/>
</dbReference>
<dbReference type="OrthoDB" id="9779128at2"/>
<dbReference type="EMBL" id="QQBA01000003">
    <property type="protein sequence ID" value="RDI56926.1"/>
    <property type="molecule type" value="Genomic_DNA"/>
</dbReference>
<keyword evidence="1 3" id="KW-0456">Lyase</keyword>
<dbReference type="InterPro" id="IPR036908">
    <property type="entry name" value="RlpA-like_sf"/>
</dbReference>
<accession>A0A562PYE1</accession>
<reference evidence="7" key="3">
    <citation type="submission" date="2019-07" db="EMBL/GenBank/DDBJ databases">
        <authorList>
            <person name="Whitman W."/>
            <person name="Huntemann M."/>
            <person name="Clum A."/>
            <person name="Pillay M."/>
            <person name="Palaniappan K."/>
            <person name="Varghese N."/>
            <person name="Mikhailova N."/>
            <person name="Stamatis D."/>
            <person name="Reddy T."/>
            <person name="Daum C."/>
            <person name="Shapiro N."/>
            <person name="Ivanova N."/>
            <person name="Kyrpides N."/>
            <person name="Woyke T."/>
        </authorList>
    </citation>
    <scope>NUCLEOTIDE SEQUENCE</scope>
    <source>
        <strain evidence="7">CGMCC 1.5380</strain>
    </source>
</reference>
<keyword evidence="7" id="KW-0449">Lipoprotein</keyword>
<sequence precursor="true">MKKSITLFLFLAIISLVNSQSSISEKQKASIQKASIQKDTLKKGKSTIELEENKIDSLITSLGKFKIYKKEAHASYYADKFNGRKTASGRKFDNNKYTAAHKKLPFGTKVKVTNEKNGKSVIVEITDRGPFVKSREIDLSKRAYMDITSNKGSGGMLVTIELLTN</sequence>
<dbReference type="EMBL" id="VLKX01000003">
    <property type="protein sequence ID" value="TWI49429.1"/>
    <property type="molecule type" value="Genomic_DNA"/>
</dbReference>
<evidence type="ECO:0000259" key="5">
    <source>
        <dbReference type="Pfam" id="PF03330"/>
    </source>
</evidence>
<evidence type="ECO:0000313" key="6">
    <source>
        <dbReference type="EMBL" id="RDI56926.1"/>
    </source>
</evidence>
<comment type="similarity">
    <text evidence="3 4">Belongs to the RlpA family.</text>
</comment>
<dbReference type="PANTHER" id="PTHR34183:SF8">
    <property type="entry name" value="ENDOLYTIC PEPTIDOGLYCAN TRANSGLYCOSYLASE RLPA-RELATED"/>
    <property type="match status" value="1"/>
</dbReference>
<dbReference type="NCBIfam" id="TIGR00413">
    <property type="entry name" value="rlpA"/>
    <property type="match status" value="1"/>
</dbReference>
<keyword evidence="2 3" id="KW-0961">Cell wall biogenesis/degradation</keyword>
<keyword evidence="8" id="KW-1185">Reference proteome</keyword>
<dbReference type="AlphaFoldDB" id="A0A562PYE1"/>
<proteinExistence type="inferred from homology"/>
<reference evidence="6 8" key="2">
    <citation type="submission" date="2018-07" db="EMBL/GenBank/DDBJ databases">
        <title>Genomic Encyclopedia of Type Strains, Phase IV (KMG-IV): sequencing the most valuable type-strain genomes for metagenomic binning, comparative biology and taxonomic classification.</title>
        <authorList>
            <person name="Goeker M."/>
        </authorList>
    </citation>
    <scope>NUCLEOTIDE SEQUENCE [LARGE SCALE GENOMIC DNA]</scope>
    <source>
        <strain evidence="6 8">DSM 19728</strain>
    </source>
</reference>
<organism evidence="7 9">
    <name type="scientific">Flavobacterium glaciei</name>
    <dbReference type="NCBI Taxonomy" id="386300"/>
    <lineage>
        <taxon>Bacteria</taxon>
        <taxon>Pseudomonadati</taxon>
        <taxon>Bacteroidota</taxon>
        <taxon>Flavobacteriia</taxon>
        <taxon>Flavobacteriales</taxon>
        <taxon>Flavobacteriaceae</taxon>
        <taxon>Flavobacterium</taxon>
    </lineage>
</organism>
<dbReference type="InterPro" id="IPR012997">
    <property type="entry name" value="RplA"/>
</dbReference>
<dbReference type="Proteomes" id="UP000321392">
    <property type="component" value="Unassembled WGS sequence"/>
</dbReference>
<dbReference type="GO" id="GO:0000270">
    <property type="term" value="P:peptidoglycan metabolic process"/>
    <property type="evidence" value="ECO:0007669"/>
    <property type="project" value="UniProtKB-UniRule"/>
</dbReference>
<feature type="domain" description="RlpA-like protein double-psi beta-barrel" evidence="5">
    <location>
        <begin position="72"/>
        <end position="149"/>
    </location>
</feature>
<evidence type="ECO:0000313" key="9">
    <source>
        <dbReference type="Proteomes" id="UP000321392"/>
    </source>
</evidence>
<evidence type="ECO:0000256" key="4">
    <source>
        <dbReference type="RuleBase" id="RU003495"/>
    </source>
</evidence>
<comment type="function">
    <text evidence="3">Lytic transglycosylase with a strong preference for naked glycan strands that lack stem peptides.</text>
</comment>
<dbReference type="Pfam" id="PF03330">
    <property type="entry name" value="DPBB_1"/>
    <property type="match status" value="1"/>
</dbReference>
<dbReference type="CDD" id="cd22268">
    <property type="entry name" value="DPBB_RlpA-like"/>
    <property type="match status" value="1"/>
</dbReference>
<dbReference type="InterPro" id="IPR009009">
    <property type="entry name" value="RlpA-like_DPBB"/>
</dbReference>
<evidence type="ECO:0000313" key="7">
    <source>
        <dbReference type="EMBL" id="TWI49429.1"/>
    </source>
</evidence>
<evidence type="ECO:0000256" key="1">
    <source>
        <dbReference type="ARBA" id="ARBA00023239"/>
    </source>
</evidence>
<gene>
    <name evidence="3" type="primary">rlpA</name>
    <name evidence="6" type="ORF">DFR66_103108</name>
    <name evidence="7" type="ORF">IQ02_00824</name>
</gene>
<dbReference type="RefSeq" id="WP_114753555.1">
    <property type="nucleotide sequence ID" value="NZ_QQBA01000003.1"/>
</dbReference>
<evidence type="ECO:0000256" key="2">
    <source>
        <dbReference type="ARBA" id="ARBA00023316"/>
    </source>
</evidence>
<feature type="signal peptide" evidence="3">
    <location>
        <begin position="1"/>
        <end position="19"/>
    </location>
</feature>
<dbReference type="Proteomes" id="UP000254518">
    <property type="component" value="Unassembled WGS sequence"/>
</dbReference>
<comment type="caution">
    <text evidence="7">The sequence shown here is derived from an EMBL/GenBank/DDBJ whole genome shotgun (WGS) entry which is preliminary data.</text>
</comment>
<dbReference type="GO" id="GO:0071555">
    <property type="term" value="P:cell wall organization"/>
    <property type="evidence" value="ECO:0007669"/>
    <property type="project" value="UniProtKB-KW"/>
</dbReference>
<keyword evidence="3" id="KW-0732">Signal</keyword>
<dbReference type="Gene3D" id="2.40.40.10">
    <property type="entry name" value="RlpA-like domain"/>
    <property type="match status" value="1"/>
</dbReference>
<reference evidence="7 9" key="1">
    <citation type="journal article" date="2015" name="Stand. Genomic Sci.">
        <title>Genomic Encyclopedia of Bacterial and Archaeal Type Strains, Phase III: the genomes of soil and plant-associated and newly described type strains.</title>
        <authorList>
            <person name="Whitman W.B."/>
            <person name="Woyke T."/>
            <person name="Klenk H.P."/>
            <person name="Zhou Y."/>
            <person name="Lilburn T.G."/>
            <person name="Beck B.J."/>
            <person name="De Vos P."/>
            <person name="Vandamme P."/>
            <person name="Eisen J.A."/>
            <person name="Garrity G."/>
            <person name="Hugenholtz P."/>
            <person name="Kyrpides N.C."/>
        </authorList>
    </citation>
    <scope>NUCLEOTIDE SEQUENCE [LARGE SCALE GENOMIC DNA]</scope>
    <source>
        <strain evidence="7 9">CGMCC 1.5380</strain>
    </source>
</reference>
<dbReference type="HAMAP" id="MF_02071">
    <property type="entry name" value="RlpA"/>
    <property type="match status" value="1"/>
</dbReference>
<dbReference type="PANTHER" id="PTHR34183">
    <property type="entry name" value="ENDOLYTIC PEPTIDOGLYCAN TRANSGLYCOSYLASE RLPA"/>
    <property type="match status" value="1"/>
</dbReference>
<dbReference type="SUPFAM" id="SSF50685">
    <property type="entry name" value="Barwin-like endoglucanases"/>
    <property type="match status" value="1"/>
</dbReference>
<evidence type="ECO:0000313" key="8">
    <source>
        <dbReference type="Proteomes" id="UP000254518"/>
    </source>
</evidence>
<protein>
    <recommendedName>
        <fullName evidence="3">Probable endolytic peptidoglycan transglycosylase RlpA</fullName>
        <ecNumber evidence="3">4.2.2.-</ecNumber>
    </recommendedName>
</protein>
<name>A0A562PYE1_9FLAO</name>
<dbReference type="EC" id="4.2.2.-" evidence="3"/>
<dbReference type="GO" id="GO:0008932">
    <property type="term" value="F:lytic endotransglycosylase activity"/>
    <property type="evidence" value="ECO:0007669"/>
    <property type="project" value="UniProtKB-UniRule"/>
</dbReference>
<feature type="chain" id="PRO_5023496986" description="Probable endolytic peptidoglycan transglycosylase RlpA" evidence="3">
    <location>
        <begin position="20"/>
        <end position="165"/>
    </location>
</feature>